<organism evidence="1 2">
    <name type="scientific">Monosporascus ibericus</name>
    <dbReference type="NCBI Taxonomy" id="155417"/>
    <lineage>
        <taxon>Eukaryota</taxon>
        <taxon>Fungi</taxon>
        <taxon>Dikarya</taxon>
        <taxon>Ascomycota</taxon>
        <taxon>Pezizomycotina</taxon>
        <taxon>Sordariomycetes</taxon>
        <taxon>Xylariomycetidae</taxon>
        <taxon>Xylariales</taxon>
        <taxon>Xylariales incertae sedis</taxon>
        <taxon>Monosporascus</taxon>
    </lineage>
</organism>
<sequence>MGSDGTPLVGSPLYSHRMSETWPKPSSRWRLGMVLPTSPKKLCVVTFCFFFTSLFLVGGSFRARRYVVQKAAEQKAAEEPAYHWQRFPRLSGFYNGVRSLVNYTDWVPEQQAAIDTEFSITKLPPVEPVVVDPYPQYDSPDYLKAHHPVKQCFIDEDEKVPAPDIFAYPGIPANMSAPYWGSYEMLNMAPDRCFERFGRLGPYGYSYNPSEGGLGLANYTEHAGADEIQDMFEKVDYRNVNWGKAQQRCFEKNLERFQPNSTSTGDGAGPKKRVQRTAYVLRTWTGYEYGDIQLLSLRAMINELSLKSGGEYDVHLLVHVKNGSIPIWKSEEVYNKTLQESVPSEFWDMSTLWSEQQMRTYYPGPFPDEENLHNHAEADVYGVYRSAHFALQWFAQHHPEYDFFWNWEMDVRYLGHYYEFHNGVSEWAAAQPRKLLWERSARFWIPGLHGTYSAFSEFVANETRDKNEKPIWGPMEFDTGGRGMLAVPEFNKPPTTFDNDNYEWGVGEEADLLTFNPIFDPTKTNWVFRDDVSGYNVTKPPPRRASLVTIGRLSKRLLQTMHEETSKMRHTMFPEMWPSSVALHHGFKAAYVPHPVYFEHKWPLDTMNQIFNYPTAPHESPFGWGEHNFRGASFYYDAALSGVLWRRWLGSKENGDGGKRFEEKHSGRMCLRGILHHPIKSEGVESSPMWPL</sequence>
<evidence type="ECO:0008006" key="3">
    <source>
        <dbReference type="Google" id="ProtNLM"/>
    </source>
</evidence>
<proteinExistence type="predicted"/>
<gene>
    <name evidence="1" type="ORF">DL764_000079</name>
</gene>
<reference evidence="1 2" key="1">
    <citation type="submission" date="2018-06" db="EMBL/GenBank/DDBJ databases">
        <title>Complete Genomes of Monosporascus.</title>
        <authorList>
            <person name="Robinson A.J."/>
            <person name="Natvig D.O."/>
        </authorList>
    </citation>
    <scope>NUCLEOTIDE SEQUENCE [LARGE SCALE GENOMIC DNA]</scope>
    <source>
        <strain evidence="1 2">CBS 110550</strain>
    </source>
</reference>
<protein>
    <recommendedName>
        <fullName evidence="3">Major facilitator superfamily transporter</fullName>
    </recommendedName>
</protein>
<evidence type="ECO:0000313" key="2">
    <source>
        <dbReference type="Proteomes" id="UP000293360"/>
    </source>
</evidence>
<accession>A0A4Q4TV57</accession>
<dbReference type="PANTHER" id="PTHR36205">
    <property type="entry name" value="CHROMOSOME 19, WHOLE GENOME SHOTGUN SEQUENCE"/>
    <property type="match status" value="1"/>
</dbReference>
<dbReference type="Proteomes" id="UP000293360">
    <property type="component" value="Unassembled WGS sequence"/>
</dbReference>
<comment type="caution">
    <text evidence="1">The sequence shown here is derived from an EMBL/GenBank/DDBJ whole genome shotgun (WGS) entry which is preliminary data.</text>
</comment>
<dbReference type="PANTHER" id="PTHR36205:SF3">
    <property type="entry name" value="MAJOR FACILITATOR SUPERFAMILY TRANSPORTER"/>
    <property type="match status" value="1"/>
</dbReference>
<dbReference type="OrthoDB" id="3353407at2759"/>
<keyword evidence="2" id="KW-1185">Reference proteome</keyword>
<dbReference type="Pfam" id="PF11885">
    <property type="entry name" value="DUF3405"/>
    <property type="match status" value="1"/>
</dbReference>
<dbReference type="InterPro" id="IPR021822">
    <property type="entry name" value="DUF3405"/>
</dbReference>
<dbReference type="AlphaFoldDB" id="A0A4Q4TV57"/>
<dbReference type="EMBL" id="QJNU01000002">
    <property type="protein sequence ID" value="RYP11425.1"/>
    <property type="molecule type" value="Genomic_DNA"/>
</dbReference>
<evidence type="ECO:0000313" key="1">
    <source>
        <dbReference type="EMBL" id="RYP11425.1"/>
    </source>
</evidence>
<name>A0A4Q4TV57_9PEZI</name>